<keyword evidence="3" id="KW-1185">Reference proteome</keyword>
<dbReference type="eggNOG" id="ENOG502SQRY">
    <property type="taxonomic scope" value="Eukaryota"/>
</dbReference>
<feature type="region of interest" description="Disordered" evidence="1">
    <location>
        <begin position="187"/>
        <end position="209"/>
    </location>
</feature>
<dbReference type="AlphaFoldDB" id="W9VCH6"/>
<proteinExistence type="predicted"/>
<evidence type="ECO:0000313" key="2">
    <source>
        <dbReference type="EMBL" id="EXJ53312.1"/>
    </source>
</evidence>
<dbReference type="RefSeq" id="XP_007752207.1">
    <property type="nucleotide sequence ID" value="XM_007754017.1"/>
</dbReference>
<dbReference type="GeneID" id="19198134"/>
<dbReference type="EMBL" id="AMGX01000058">
    <property type="protein sequence ID" value="EXJ53312.1"/>
    <property type="molecule type" value="Genomic_DNA"/>
</dbReference>
<evidence type="ECO:0000313" key="3">
    <source>
        <dbReference type="Proteomes" id="UP000019471"/>
    </source>
</evidence>
<dbReference type="Proteomes" id="UP000019471">
    <property type="component" value="Unassembled WGS sequence"/>
</dbReference>
<protein>
    <submittedName>
        <fullName evidence="2">Uncharacterized protein</fullName>
    </submittedName>
</protein>
<dbReference type="STRING" id="1182543.W9VCH6"/>
<dbReference type="OrthoDB" id="4487429at2759"/>
<gene>
    <name evidence="2" type="ORF">A1O5_13452</name>
</gene>
<sequence length="209" mass="24174">MRIIHPPGWSISDWPSYKDRRLYLNDAAKVYAWPSTGGRLELPNPSALELDILGIEDHFNESNKSNDTAEEDAFALRLRRLGGTFYEYQYGSRREELRDAEIHSWLGWPEDEEHKGGVWVLKLTWRELRSPFRPRFTGRIRLARTMQDRCRAIEMCGGTFYANPTDEHLVPMEPMSSLQELLLTQALSPPEAPPPPPPGFRQGWMDDYG</sequence>
<evidence type="ECO:0000256" key="1">
    <source>
        <dbReference type="SAM" id="MobiDB-lite"/>
    </source>
</evidence>
<accession>W9VCH6</accession>
<comment type="caution">
    <text evidence="2">The sequence shown here is derived from an EMBL/GenBank/DDBJ whole genome shotgun (WGS) entry which is preliminary data.</text>
</comment>
<dbReference type="HOGENOM" id="CLU_1315281_0_0_1"/>
<name>W9VCH6_9EURO</name>
<reference evidence="2 3" key="1">
    <citation type="submission" date="2013-03" db="EMBL/GenBank/DDBJ databases">
        <title>The Genome Sequence of Cladophialophora psammophila CBS 110553.</title>
        <authorList>
            <consortium name="The Broad Institute Genomics Platform"/>
            <person name="Cuomo C."/>
            <person name="de Hoog S."/>
            <person name="Gorbushina A."/>
            <person name="Walker B."/>
            <person name="Young S.K."/>
            <person name="Zeng Q."/>
            <person name="Gargeya S."/>
            <person name="Fitzgerald M."/>
            <person name="Haas B."/>
            <person name="Abouelleil A."/>
            <person name="Allen A.W."/>
            <person name="Alvarado L."/>
            <person name="Arachchi H.M."/>
            <person name="Berlin A.M."/>
            <person name="Chapman S.B."/>
            <person name="Gainer-Dewar J."/>
            <person name="Goldberg J."/>
            <person name="Griggs A."/>
            <person name="Gujja S."/>
            <person name="Hansen M."/>
            <person name="Howarth C."/>
            <person name="Imamovic A."/>
            <person name="Ireland A."/>
            <person name="Larimer J."/>
            <person name="McCowan C."/>
            <person name="Murphy C."/>
            <person name="Pearson M."/>
            <person name="Poon T.W."/>
            <person name="Priest M."/>
            <person name="Roberts A."/>
            <person name="Saif S."/>
            <person name="Shea T."/>
            <person name="Sisk P."/>
            <person name="Sykes S."/>
            <person name="Wortman J."/>
            <person name="Nusbaum C."/>
            <person name="Birren B."/>
        </authorList>
    </citation>
    <scope>NUCLEOTIDE SEQUENCE [LARGE SCALE GENOMIC DNA]</scope>
    <source>
        <strain evidence="2 3">CBS 110553</strain>
    </source>
</reference>
<feature type="compositionally biased region" description="Pro residues" evidence="1">
    <location>
        <begin position="190"/>
        <end position="199"/>
    </location>
</feature>
<organism evidence="2 3">
    <name type="scientific">Cladophialophora psammophila CBS 110553</name>
    <dbReference type="NCBI Taxonomy" id="1182543"/>
    <lineage>
        <taxon>Eukaryota</taxon>
        <taxon>Fungi</taxon>
        <taxon>Dikarya</taxon>
        <taxon>Ascomycota</taxon>
        <taxon>Pezizomycotina</taxon>
        <taxon>Eurotiomycetes</taxon>
        <taxon>Chaetothyriomycetidae</taxon>
        <taxon>Chaetothyriales</taxon>
        <taxon>Herpotrichiellaceae</taxon>
        <taxon>Cladophialophora</taxon>
    </lineage>
</organism>